<feature type="transmembrane region" description="Helical" evidence="1">
    <location>
        <begin position="80"/>
        <end position="100"/>
    </location>
</feature>
<protein>
    <submittedName>
        <fullName evidence="2">Uncharacterized protein</fullName>
    </submittedName>
</protein>
<gene>
    <name evidence="2" type="ORF">BT96DRAFT_251156</name>
</gene>
<dbReference type="EMBL" id="ML769402">
    <property type="protein sequence ID" value="KAE9406376.1"/>
    <property type="molecule type" value="Genomic_DNA"/>
</dbReference>
<evidence type="ECO:0000256" key="1">
    <source>
        <dbReference type="SAM" id="Phobius"/>
    </source>
</evidence>
<organism evidence="2 3">
    <name type="scientific">Gymnopus androsaceus JB14</name>
    <dbReference type="NCBI Taxonomy" id="1447944"/>
    <lineage>
        <taxon>Eukaryota</taxon>
        <taxon>Fungi</taxon>
        <taxon>Dikarya</taxon>
        <taxon>Basidiomycota</taxon>
        <taxon>Agaricomycotina</taxon>
        <taxon>Agaricomycetes</taxon>
        <taxon>Agaricomycetidae</taxon>
        <taxon>Agaricales</taxon>
        <taxon>Marasmiineae</taxon>
        <taxon>Omphalotaceae</taxon>
        <taxon>Gymnopus</taxon>
    </lineage>
</organism>
<accession>A0A6A4I704</accession>
<reference evidence="2" key="1">
    <citation type="journal article" date="2019" name="Environ. Microbiol.">
        <title>Fungal ecological strategies reflected in gene transcription - a case study of two litter decomposers.</title>
        <authorList>
            <person name="Barbi F."/>
            <person name="Kohler A."/>
            <person name="Barry K."/>
            <person name="Baskaran P."/>
            <person name="Daum C."/>
            <person name="Fauchery L."/>
            <person name="Ihrmark K."/>
            <person name="Kuo A."/>
            <person name="LaButti K."/>
            <person name="Lipzen A."/>
            <person name="Morin E."/>
            <person name="Grigoriev I.V."/>
            <person name="Henrissat B."/>
            <person name="Lindahl B."/>
            <person name="Martin F."/>
        </authorList>
    </citation>
    <scope>NUCLEOTIDE SEQUENCE</scope>
    <source>
        <strain evidence="2">JB14</strain>
    </source>
</reference>
<name>A0A6A4I704_9AGAR</name>
<evidence type="ECO:0000313" key="2">
    <source>
        <dbReference type="EMBL" id="KAE9406376.1"/>
    </source>
</evidence>
<keyword evidence="3" id="KW-1185">Reference proteome</keyword>
<keyword evidence="1" id="KW-0472">Membrane</keyword>
<keyword evidence="1" id="KW-1133">Transmembrane helix</keyword>
<evidence type="ECO:0000313" key="3">
    <source>
        <dbReference type="Proteomes" id="UP000799118"/>
    </source>
</evidence>
<dbReference type="AlphaFoldDB" id="A0A6A4I704"/>
<proteinExistence type="predicted"/>
<keyword evidence="1" id="KW-0812">Transmembrane</keyword>
<sequence length="165" mass="18464">MATTKIERLQVYGRLNRSELATSMKLANAFGLWTELSFALRARMEAALIDIPSPRTCMAQVWFAFASQVDATTRTIKQELVFPIATGCFLILVQVVFTAMQPHLLDGINLGLGARYSIFRPYHSHKIRRCGTRCPDAFEDSESCCNSTRHVVPICGFINRSGMEA</sequence>
<dbReference type="Proteomes" id="UP000799118">
    <property type="component" value="Unassembled WGS sequence"/>
</dbReference>